<protein>
    <submittedName>
        <fullName evidence="1">Uncharacterized protein</fullName>
    </submittedName>
</protein>
<sequence>MHYLDVLDERSSCEGGQVPKGRWRLEDVKGLVTVKRKRRKCNWVGSDVENFIWSKGNHVIQIVPAEVLKANPIGDGKGKAKTFGNGPQCYKCKEFSHFAVVHPTCDQRIAYVCEKELVFKEEDEFNIEADKQEETKMEEERLQATNLLIYVIQHALTGHKQQENHAKHD</sequence>
<reference evidence="1 2" key="1">
    <citation type="submission" date="2021-02" db="EMBL/GenBank/DDBJ databases">
        <title>Plant Genome Project.</title>
        <authorList>
            <person name="Zhang R.-G."/>
        </authorList>
    </citation>
    <scope>NUCLEOTIDE SEQUENCE [LARGE SCALE GENOMIC DNA]</scope>
    <source>
        <tissue evidence="1">Leaves</tissue>
    </source>
</reference>
<dbReference type="Proteomes" id="UP000827721">
    <property type="component" value="Unassembled WGS sequence"/>
</dbReference>
<gene>
    <name evidence="1" type="ORF">JRO89_XS13G0180200</name>
</gene>
<name>A0ABQ8H8X3_9ROSI</name>
<organism evidence="1 2">
    <name type="scientific">Xanthoceras sorbifolium</name>
    <dbReference type="NCBI Taxonomy" id="99658"/>
    <lineage>
        <taxon>Eukaryota</taxon>
        <taxon>Viridiplantae</taxon>
        <taxon>Streptophyta</taxon>
        <taxon>Embryophyta</taxon>
        <taxon>Tracheophyta</taxon>
        <taxon>Spermatophyta</taxon>
        <taxon>Magnoliopsida</taxon>
        <taxon>eudicotyledons</taxon>
        <taxon>Gunneridae</taxon>
        <taxon>Pentapetalae</taxon>
        <taxon>rosids</taxon>
        <taxon>malvids</taxon>
        <taxon>Sapindales</taxon>
        <taxon>Sapindaceae</taxon>
        <taxon>Xanthoceroideae</taxon>
        <taxon>Xanthoceras</taxon>
    </lineage>
</organism>
<dbReference type="EMBL" id="JAFEMO010000013">
    <property type="protein sequence ID" value="KAH7550374.1"/>
    <property type="molecule type" value="Genomic_DNA"/>
</dbReference>
<proteinExistence type="predicted"/>
<keyword evidence="2" id="KW-1185">Reference proteome</keyword>
<accession>A0ABQ8H8X3</accession>
<evidence type="ECO:0000313" key="1">
    <source>
        <dbReference type="EMBL" id="KAH7550374.1"/>
    </source>
</evidence>
<comment type="caution">
    <text evidence="1">The sequence shown here is derived from an EMBL/GenBank/DDBJ whole genome shotgun (WGS) entry which is preliminary data.</text>
</comment>
<evidence type="ECO:0000313" key="2">
    <source>
        <dbReference type="Proteomes" id="UP000827721"/>
    </source>
</evidence>